<dbReference type="Pfam" id="PF00282">
    <property type="entry name" value="Pyridoxal_deC"/>
    <property type="match status" value="1"/>
</dbReference>
<dbReference type="Gene3D" id="1.20.1340.10">
    <property type="entry name" value="dopa decarboxylase, N-terminal domain"/>
    <property type="match status" value="1"/>
</dbReference>
<evidence type="ECO:0000256" key="2">
    <source>
        <dbReference type="ARBA" id="ARBA00009533"/>
    </source>
</evidence>
<dbReference type="GO" id="GO:0006520">
    <property type="term" value="P:amino acid metabolic process"/>
    <property type="evidence" value="ECO:0007669"/>
    <property type="project" value="InterPro"/>
</dbReference>
<dbReference type="InterPro" id="IPR015424">
    <property type="entry name" value="PyrdxlP-dep_Trfase"/>
</dbReference>
<evidence type="ECO:0000256" key="1">
    <source>
        <dbReference type="ARBA" id="ARBA00001933"/>
    </source>
</evidence>
<dbReference type="PANTHER" id="PTHR11999:SF70">
    <property type="entry name" value="MIP05841P"/>
    <property type="match status" value="1"/>
</dbReference>
<dbReference type="EMBL" id="SKCS01000180">
    <property type="protein sequence ID" value="TNN14129.1"/>
    <property type="molecule type" value="Genomic_DNA"/>
</dbReference>
<feature type="transmembrane region" description="Helical" evidence="8">
    <location>
        <begin position="39"/>
        <end position="59"/>
    </location>
</feature>
<evidence type="ECO:0000313" key="10">
    <source>
        <dbReference type="Proteomes" id="UP000311919"/>
    </source>
</evidence>
<accession>A0A4Z2DCF3</accession>
<dbReference type="CDD" id="cd06450">
    <property type="entry name" value="DOPA_deC_like"/>
    <property type="match status" value="1"/>
</dbReference>
<keyword evidence="8" id="KW-1133">Transmembrane helix</keyword>
<evidence type="ECO:0000256" key="3">
    <source>
        <dbReference type="ARBA" id="ARBA00022793"/>
    </source>
</evidence>
<dbReference type="InterPro" id="IPR010977">
    <property type="entry name" value="Aromatic_deC"/>
</dbReference>
<dbReference type="InterPro" id="IPR002129">
    <property type="entry name" value="PyrdxlP-dep_de-COase"/>
</dbReference>
<keyword evidence="8" id="KW-0472">Membrane</keyword>
<dbReference type="PANTHER" id="PTHR11999">
    <property type="entry name" value="GROUP II PYRIDOXAL-5-PHOSPHATE DECARBOXYLASE"/>
    <property type="match status" value="1"/>
</dbReference>
<evidence type="ECO:0000256" key="8">
    <source>
        <dbReference type="SAM" id="Phobius"/>
    </source>
</evidence>
<dbReference type="InterPro" id="IPR015422">
    <property type="entry name" value="PyrdxlP-dep_Trfase_small"/>
</dbReference>
<dbReference type="InterPro" id="IPR015421">
    <property type="entry name" value="PyrdxlP-dep_Trfase_major"/>
</dbReference>
<dbReference type="GO" id="GO:0019752">
    <property type="term" value="P:carboxylic acid metabolic process"/>
    <property type="evidence" value="ECO:0007669"/>
    <property type="project" value="InterPro"/>
</dbReference>
<dbReference type="FunFam" id="1.20.1340.10:FF:000001">
    <property type="entry name" value="Histidine decarboxylase"/>
    <property type="match status" value="1"/>
</dbReference>
<keyword evidence="8" id="KW-0812">Transmembrane</keyword>
<dbReference type="GO" id="GO:0030170">
    <property type="term" value="F:pyridoxal phosphate binding"/>
    <property type="evidence" value="ECO:0007669"/>
    <property type="project" value="InterPro"/>
</dbReference>
<dbReference type="OrthoDB" id="639767at2759"/>
<comment type="caution">
    <text evidence="9">The sequence shown here is derived from an EMBL/GenBank/DDBJ whole genome shotgun (WGS) entry which is preliminary data.</text>
</comment>
<evidence type="ECO:0000256" key="4">
    <source>
        <dbReference type="ARBA" id="ARBA00022898"/>
    </source>
</evidence>
<proteinExistence type="inferred from homology"/>
<dbReference type="PROSITE" id="PS00392">
    <property type="entry name" value="DDC_GAD_HDC_YDC"/>
    <property type="match status" value="1"/>
</dbReference>
<dbReference type="AlphaFoldDB" id="A0A4Z2DCF3"/>
<keyword evidence="5 7" id="KW-0456">Lyase</keyword>
<comment type="cofactor">
    <cofactor evidence="1 6 7">
        <name>pyridoxal 5'-phosphate</name>
        <dbReference type="ChEBI" id="CHEBI:597326"/>
    </cofactor>
</comment>
<evidence type="ECO:0000256" key="5">
    <source>
        <dbReference type="ARBA" id="ARBA00023239"/>
    </source>
</evidence>
<feature type="modified residue" description="N6-(pyridoxal phosphate)lysine" evidence="6">
    <location>
        <position position="366"/>
    </location>
</feature>
<dbReference type="Proteomes" id="UP000311919">
    <property type="component" value="Unassembled WGS sequence"/>
</dbReference>
<dbReference type="FunFam" id="3.40.640.10:FF:000025">
    <property type="entry name" value="Histidine decarboxylase"/>
    <property type="match status" value="1"/>
</dbReference>
<dbReference type="Gene3D" id="3.40.640.10">
    <property type="entry name" value="Type I PLP-dependent aspartate aminotransferase-like (Major domain)"/>
    <property type="match status" value="1"/>
</dbReference>
<keyword evidence="3" id="KW-0210">Decarboxylase</keyword>
<dbReference type="PRINTS" id="PR00800">
    <property type="entry name" value="YHDCRBOXLASE"/>
</dbReference>
<evidence type="ECO:0000256" key="7">
    <source>
        <dbReference type="RuleBase" id="RU000382"/>
    </source>
</evidence>
<dbReference type="GO" id="GO:0016831">
    <property type="term" value="F:carboxy-lyase activity"/>
    <property type="evidence" value="ECO:0007669"/>
    <property type="project" value="UniProtKB-KW"/>
</dbReference>
<dbReference type="Gene3D" id="3.90.1150.10">
    <property type="entry name" value="Aspartate Aminotransferase, domain 1"/>
    <property type="match status" value="1"/>
</dbReference>
<organism evidence="9 10">
    <name type="scientific">Schistosoma japonicum</name>
    <name type="common">Blood fluke</name>
    <dbReference type="NCBI Taxonomy" id="6182"/>
    <lineage>
        <taxon>Eukaryota</taxon>
        <taxon>Metazoa</taxon>
        <taxon>Spiralia</taxon>
        <taxon>Lophotrochozoa</taxon>
        <taxon>Platyhelminthes</taxon>
        <taxon>Trematoda</taxon>
        <taxon>Digenea</taxon>
        <taxon>Strigeidida</taxon>
        <taxon>Schistosomatoidea</taxon>
        <taxon>Schistosomatidae</taxon>
        <taxon>Schistosoma</taxon>
    </lineage>
</organism>
<gene>
    <name evidence="9" type="ORF">EWB00_002375</name>
</gene>
<reference evidence="9 10" key="1">
    <citation type="submission" date="2019-03" db="EMBL/GenBank/DDBJ databases">
        <title>An improved genome assembly of the fluke Schistosoma japonicum.</title>
        <authorList>
            <person name="Hu W."/>
            <person name="Luo F."/>
            <person name="Yin M."/>
            <person name="Mo X."/>
            <person name="Sun C."/>
            <person name="Wu Q."/>
            <person name="Zhu B."/>
            <person name="Xiang M."/>
            <person name="Wang J."/>
            <person name="Wang Y."/>
            <person name="Zhang T."/>
            <person name="Xu B."/>
            <person name="Zheng H."/>
            <person name="Feng Z."/>
        </authorList>
    </citation>
    <scope>NUCLEOTIDE SEQUENCE [LARGE SCALE GENOMIC DNA]</scope>
    <source>
        <strain evidence="9">HuSjv2</strain>
        <tissue evidence="9">Worms</tissue>
    </source>
</reference>
<evidence type="ECO:0000313" key="9">
    <source>
        <dbReference type="EMBL" id="TNN14129.1"/>
    </source>
</evidence>
<dbReference type="SUPFAM" id="SSF53383">
    <property type="entry name" value="PLP-dependent transferases"/>
    <property type="match status" value="1"/>
</dbReference>
<keyword evidence="10" id="KW-1185">Reference proteome</keyword>
<sequence>MKACLMLIFTNGLQLQNHMINYILNFISVIRNVHVISLSSIHFVIITVIVDWILLNLLLTMNSTDFTYWGKQMIDFIMNYLQNIHKYSVLPNVEPGYLRHLLPDQPPKEPETWSIIFHDIEKYILPGLTHWQHPQFHAYFPAANSVPSIMADMLSTALGCNGFSWVASPAITELEILMCDWIGKLLNLPETFLHSSGIGGGVIQSSASDCIFVSMLAARYQAFEQHKSHFEMVRDLDPEIVVLSKLVAYTSVLAHSAVEKASVLSLVKLRRLPVDENFSLRGETLQNAIKEDKAMGLIPFYVCATIGTTSCCSFDHLKSIGQVCRTHGLWLHVDAAYAGNACICPEFRHYLTGIEDVWSININPNKWMLVSYDCSLMWVRDSKILTKSMIVNPSYLQHKYDTLDFRHWGIPLSRRFRALKLWFVIRIYGVTGLRNYIRSHIQLANYFANKVRKNNAYEIVGNPVMGLVCFRLKGSNALTHYLVQVINKSRRIHVIPSTARDIYFIRFAINHEKACIKDIDYSWSVIEAASEKILTTQHLHAVRQSINNIKYNSYIPIKAASFNNDQSSSAKLSKFQRRYGGSLNVK</sequence>
<evidence type="ECO:0000256" key="6">
    <source>
        <dbReference type="PIRSR" id="PIRSR602129-50"/>
    </source>
</evidence>
<name>A0A4Z2DCF3_SCHJA</name>
<dbReference type="STRING" id="6182.A0A4Z2DCF3"/>
<keyword evidence="4 6" id="KW-0663">Pyridoxal phosphate</keyword>
<dbReference type="InterPro" id="IPR021115">
    <property type="entry name" value="Pyridoxal-P_BS"/>
</dbReference>
<protein>
    <submittedName>
        <fullName evidence="9">Tyrosine decarboxylase isoform 1</fullName>
    </submittedName>
</protein>
<comment type="similarity">
    <text evidence="2 7">Belongs to the group II decarboxylase family.</text>
</comment>
<dbReference type="GO" id="GO:0005737">
    <property type="term" value="C:cytoplasm"/>
    <property type="evidence" value="ECO:0007669"/>
    <property type="project" value="TreeGrafter"/>
</dbReference>